<keyword evidence="3" id="KW-1185">Reference proteome</keyword>
<dbReference type="OrthoDB" id="19232at2759"/>
<proteinExistence type="inferred from homology"/>
<dbReference type="GO" id="GO:0005886">
    <property type="term" value="C:plasma membrane"/>
    <property type="evidence" value="ECO:0007669"/>
    <property type="project" value="TreeGrafter"/>
</dbReference>
<comment type="similarity">
    <text evidence="1">Belongs to the EFR3 family.</text>
</comment>
<evidence type="ECO:0000313" key="2">
    <source>
        <dbReference type="EMBL" id="KAF7629984.1"/>
    </source>
</evidence>
<sequence length="597" mass="68599">MNHLCCCSSCKPRYQRIVDNIYPRIPPYDVPISGNMQKLTFYSIFHPEKLNRIGIYLVQRLSRDLGRQKVADVKVAVDAIDQLLKSCHGSPSINQFIESFLLMVQRLLDTNDPQMEKLATDLFVGFSAIEEDSPSYHRQYDFFISKFSSMCHANRGDYIRSQRFNGLRGLRGVIWKSASDDLQANIWEKQHMNKIIPSILFNFQDENDEVDDQHVDHTTAMLFHHYPEEQNGSIAETEPRNLALQCLRELFQKCSFGSLKSVLEPVFRHFDLHNKWDHPAQFAIKTFIAILYSIQSQNSYFVIQELINQLEQVQHGESNVRVGMATVLSNIVSIAGTSIGPLLLAIFNSLLKLLLSSVEFQQSKQCVDLGKEQLFQNTLLNALHDFVNILPDYQKIEIIKFISCKIQNIEVAELTGEAFLHKLFVKILGDGYDMMSNYLSQMKIDEPKLLNKRTSHDSISVDSSSMDSGLYDTATKTTEDLNLPITAETLRNFANTPLNFDEEERLDQEKSRKVLKMFRDKNQQQLSELFKHYQRHCSCFSTGPPCPQGNGEGQEETLAQTIQRLTIRHDEKTRIRMFGQQAPPATIFDIKFPSFEI</sequence>
<dbReference type="InterPro" id="IPR011989">
    <property type="entry name" value="ARM-like"/>
</dbReference>
<dbReference type="SUPFAM" id="SSF48371">
    <property type="entry name" value="ARM repeat"/>
    <property type="match status" value="1"/>
</dbReference>
<dbReference type="EMBL" id="JABEBT010000133">
    <property type="protein sequence ID" value="KAF7629984.1"/>
    <property type="molecule type" value="Genomic_DNA"/>
</dbReference>
<organism evidence="2 3">
    <name type="scientific">Meloidogyne graminicola</name>
    <dbReference type="NCBI Taxonomy" id="189291"/>
    <lineage>
        <taxon>Eukaryota</taxon>
        <taxon>Metazoa</taxon>
        <taxon>Ecdysozoa</taxon>
        <taxon>Nematoda</taxon>
        <taxon>Chromadorea</taxon>
        <taxon>Rhabditida</taxon>
        <taxon>Tylenchina</taxon>
        <taxon>Tylenchomorpha</taxon>
        <taxon>Tylenchoidea</taxon>
        <taxon>Meloidogynidae</taxon>
        <taxon>Meloidogyninae</taxon>
        <taxon>Meloidogyne</taxon>
    </lineage>
</organism>
<dbReference type="Gene3D" id="1.25.10.10">
    <property type="entry name" value="Leucine-rich Repeat Variant"/>
    <property type="match status" value="1"/>
</dbReference>
<dbReference type="Pfam" id="PF21052">
    <property type="entry name" value="EFR3_ARM"/>
    <property type="match status" value="1"/>
</dbReference>
<name>A0A8S9ZE36_9BILA</name>
<comment type="caution">
    <text evidence="2">The sequence shown here is derived from an EMBL/GenBank/DDBJ whole genome shotgun (WGS) entry which is preliminary data.</text>
</comment>
<dbReference type="GO" id="GO:0072659">
    <property type="term" value="P:protein localization to plasma membrane"/>
    <property type="evidence" value="ECO:0007669"/>
    <property type="project" value="TreeGrafter"/>
</dbReference>
<accession>A0A8S9ZE36</accession>
<dbReference type="Proteomes" id="UP000605970">
    <property type="component" value="Unassembled WGS sequence"/>
</dbReference>
<reference evidence="2" key="1">
    <citation type="journal article" date="2020" name="Ecol. Evol.">
        <title>Genome structure and content of the rice root-knot nematode (Meloidogyne graminicola).</title>
        <authorList>
            <person name="Phan N.T."/>
            <person name="Danchin E.G.J."/>
            <person name="Klopp C."/>
            <person name="Perfus-Barbeoch L."/>
            <person name="Kozlowski D.K."/>
            <person name="Koutsovoulos G.D."/>
            <person name="Lopez-Roques C."/>
            <person name="Bouchez O."/>
            <person name="Zahm M."/>
            <person name="Besnard G."/>
            <person name="Bellafiore S."/>
        </authorList>
    </citation>
    <scope>NUCLEOTIDE SEQUENCE</scope>
    <source>
        <strain evidence="2">VN-18</strain>
    </source>
</reference>
<evidence type="ECO:0000313" key="3">
    <source>
        <dbReference type="Proteomes" id="UP000605970"/>
    </source>
</evidence>
<dbReference type="InterPro" id="IPR051851">
    <property type="entry name" value="EFR3_Homologs"/>
</dbReference>
<dbReference type="InterPro" id="IPR016024">
    <property type="entry name" value="ARM-type_fold"/>
</dbReference>
<evidence type="ECO:0000256" key="1">
    <source>
        <dbReference type="ARBA" id="ARBA00010216"/>
    </source>
</evidence>
<dbReference type="PANTHER" id="PTHR12444:SF8">
    <property type="entry name" value="PROTEIN EFR3 HOMOLOG CMP44E"/>
    <property type="match status" value="1"/>
</dbReference>
<dbReference type="InterPro" id="IPR049152">
    <property type="entry name" value="EFR3-like_ARM"/>
</dbReference>
<protein>
    <submittedName>
        <fullName evidence="2">Uncharacterized protein</fullName>
    </submittedName>
</protein>
<gene>
    <name evidence="2" type="ORF">Mgra_00009013</name>
</gene>
<dbReference type="AlphaFoldDB" id="A0A8S9ZE36"/>
<dbReference type="PANTHER" id="PTHR12444">
    <property type="entry name" value="PROTEIN EFR3 HOMOLOG CMP44E"/>
    <property type="match status" value="1"/>
</dbReference>